<dbReference type="Proteomes" id="UP000527315">
    <property type="component" value="Unassembled WGS sequence"/>
</dbReference>
<organism evidence="1 2">
    <name type="scientific">Candidatus Iainarchaeum sp</name>
    <dbReference type="NCBI Taxonomy" id="3101447"/>
    <lineage>
        <taxon>Archaea</taxon>
        <taxon>Candidatus Iainarchaeota</taxon>
        <taxon>Candidatus Iainarchaeia</taxon>
        <taxon>Candidatus Iainarchaeales</taxon>
        <taxon>Candidatus Iainarchaeaceae</taxon>
        <taxon>Candidatus Iainarchaeum</taxon>
    </lineage>
</organism>
<evidence type="ECO:0000313" key="2">
    <source>
        <dbReference type="Proteomes" id="UP000527315"/>
    </source>
</evidence>
<gene>
    <name evidence="1" type="ORF">HA227_02865</name>
</gene>
<proteinExistence type="predicted"/>
<sequence length="66" mass="7308">MKIAFVAQHFGRKEEMSFGPNPLIYNIIKGVAEKEEVLVLAGGFPKKPAVEKVEGIKVLRVFSSHP</sequence>
<dbReference type="EMBL" id="DUFJ01000068">
    <property type="protein sequence ID" value="HIH33171.1"/>
    <property type="molecule type" value="Genomic_DNA"/>
</dbReference>
<reference evidence="2" key="1">
    <citation type="journal article" date="2020" name="bioRxiv">
        <title>A rank-normalized archaeal taxonomy based on genome phylogeny resolves widespread incomplete and uneven classifications.</title>
        <authorList>
            <person name="Rinke C."/>
            <person name="Chuvochina M."/>
            <person name="Mussig A.J."/>
            <person name="Chaumeil P.-A."/>
            <person name="Waite D.W."/>
            <person name="Whitman W.B."/>
            <person name="Parks D.H."/>
            <person name="Hugenholtz P."/>
        </authorList>
    </citation>
    <scope>NUCLEOTIDE SEQUENCE [LARGE SCALE GENOMIC DNA]</scope>
</reference>
<dbReference type="AlphaFoldDB" id="A0A7J4KT13"/>
<accession>A0A7J4KT13</accession>
<feature type="non-terminal residue" evidence="1">
    <location>
        <position position="66"/>
    </location>
</feature>
<comment type="caution">
    <text evidence="1">The sequence shown here is derived from an EMBL/GenBank/DDBJ whole genome shotgun (WGS) entry which is preliminary data.</text>
</comment>
<protein>
    <submittedName>
        <fullName evidence="1">Uncharacterized protein</fullName>
    </submittedName>
</protein>
<name>A0A7J4KT13_9ARCH</name>
<evidence type="ECO:0000313" key="1">
    <source>
        <dbReference type="EMBL" id="HIH33171.1"/>
    </source>
</evidence>